<sequence>MHSSNNFIPTVAIIGKPNVGKSALFNRIIKKRKAIISEEPGVTRDINYEIITCGDAVFKLADSAGFTECGEDIHKLTQKRNKQLIDEASIILFTCDVNTMDTRDFDIAQIIRKSGKPCILLINKVDNEKLREGIYDFFDLGLEEPLPISAIHGKNINTLKKILTAKILNIYKSRDLIPQNQGYVSSNNSHIINVAIVGKPNVGKSSLLNLLVNSERSLVTPDPGTTRDAVEETISYGGSMIKVVDTAGIRKRGKIRENIEFYSLVRAEKA</sequence>
<dbReference type="InterPro" id="IPR005225">
    <property type="entry name" value="Small_GTP-bd"/>
</dbReference>
<feature type="non-terminal residue" evidence="2">
    <location>
        <position position="270"/>
    </location>
</feature>
<dbReference type="NCBIfam" id="TIGR00231">
    <property type="entry name" value="small_GTP"/>
    <property type="match status" value="2"/>
</dbReference>
<dbReference type="EMBL" id="BARU01020700">
    <property type="protein sequence ID" value="GAH52008.1"/>
    <property type="molecule type" value="Genomic_DNA"/>
</dbReference>
<name>X1I396_9ZZZZ</name>
<organism evidence="2">
    <name type="scientific">marine sediment metagenome</name>
    <dbReference type="NCBI Taxonomy" id="412755"/>
    <lineage>
        <taxon>unclassified sequences</taxon>
        <taxon>metagenomes</taxon>
        <taxon>ecological metagenomes</taxon>
    </lineage>
</organism>
<dbReference type="GO" id="GO:0005525">
    <property type="term" value="F:GTP binding"/>
    <property type="evidence" value="ECO:0007669"/>
    <property type="project" value="InterPro"/>
</dbReference>
<dbReference type="SUPFAM" id="SSF52540">
    <property type="entry name" value="P-loop containing nucleoside triphosphate hydrolases"/>
    <property type="match status" value="2"/>
</dbReference>
<evidence type="ECO:0000313" key="2">
    <source>
        <dbReference type="EMBL" id="GAH52008.1"/>
    </source>
</evidence>
<dbReference type="Pfam" id="PF01926">
    <property type="entry name" value="MMR_HSR1"/>
    <property type="match status" value="2"/>
</dbReference>
<dbReference type="CDD" id="cd01894">
    <property type="entry name" value="EngA1"/>
    <property type="match status" value="1"/>
</dbReference>
<dbReference type="PANTHER" id="PTHR43834">
    <property type="entry name" value="GTPASE DER"/>
    <property type="match status" value="1"/>
</dbReference>
<protein>
    <recommendedName>
        <fullName evidence="1">G domain-containing protein</fullName>
    </recommendedName>
</protein>
<accession>X1I396</accession>
<gene>
    <name evidence="2" type="ORF">S03H2_33956</name>
</gene>
<feature type="domain" description="G" evidence="1">
    <location>
        <begin position="10"/>
        <end position="124"/>
    </location>
</feature>
<dbReference type="Gene3D" id="3.40.50.300">
    <property type="entry name" value="P-loop containing nucleotide triphosphate hydrolases"/>
    <property type="match status" value="2"/>
</dbReference>
<dbReference type="AlphaFoldDB" id="X1I396"/>
<dbReference type="InterPro" id="IPR006073">
    <property type="entry name" value="GTP-bd"/>
</dbReference>
<proteinExistence type="predicted"/>
<dbReference type="InterPro" id="IPR027417">
    <property type="entry name" value="P-loop_NTPase"/>
</dbReference>
<comment type="caution">
    <text evidence="2">The sequence shown here is derived from an EMBL/GenBank/DDBJ whole genome shotgun (WGS) entry which is preliminary data.</text>
</comment>
<reference evidence="2" key="1">
    <citation type="journal article" date="2014" name="Front. Microbiol.">
        <title>High frequency of phylogenetically diverse reductive dehalogenase-homologous genes in deep subseafloor sedimentary metagenomes.</title>
        <authorList>
            <person name="Kawai M."/>
            <person name="Futagami T."/>
            <person name="Toyoda A."/>
            <person name="Takaki Y."/>
            <person name="Nishi S."/>
            <person name="Hori S."/>
            <person name="Arai W."/>
            <person name="Tsubouchi T."/>
            <person name="Morono Y."/>
            <person name="Uchiyama I."/>
            <person name="Ito T."/>
            <person name="Fujiyama A."/>
            <person name="Inagaki F."/>
            <person name="Takami H."/>
        </authorList>
    </citation>
    <scope>NUCLEOTIDE SEQUENCE</scope>
    <source>
        <strain evidence="2">Expedition CK06-06</strain>
    </source>
</reference>
<dbReference type="GO" id="GO:0043022">
    <property type="term" value="F:ribosome binding"/>
    <property type="evidence" value="ECO:0007669"/>
    <property type="project" value="TreeGrafter"/>
</dbReference>
<feature type="domain" description="G" evidence="1">
    <location>
        <begin position="193"/>
        <end position="252"/>
    </location>
</feature>
<dbReference type="PANTHER" id="PTHR43834:SF6">
    <property type="entry name" value="GTPASE DER"/>
    <property type="match status" value="1"/>
</dbReference>
<evidence type="ECO:0000259" key="1">
    <source>
        <dbReference type="Pfam" id="PF01926"/>
    </source>
</evidence>